<protein>
    <submittedName>
        <fullName evidence="1">Uncharacterized protein</fullName>
    </submittedName>
</protein>
<dbReference type="Gene3D" id="1.20.1290.10">
    <property type="entry name" value="AhpD-like"/>
    <property type="match status" value="1"/>
</dbReference>
<name>A0A017S541_ASPRC</name>
<dbReference type="Proteomes" id="UP000019804">
    <property type="component" value="Unassembled WGS sequence"/>
</dbReference>
<organism evidence="1 2">
    <name type="scientific">Aspergillus ruber (strain CBS 135680)</name>
    <dbReference type="NCBI Taxonomy" id="1388766"/>
    <lineage>
        <taxon>Eukaryota</taxon>
        <taxon>Fungi</taxon>
        <taxon>Dikarya</taxon>
        <taxon>Ascomycota</taxon>
        <taxon>Pezizomycotina</taxon>
        <taxon>Eurotiomycetes</taxon>
        <taxon>Eurotiomycetidae</taxon>
        <taxon>Eurotiales</taxon>
        <taxon>Aspergillaceae</taxon>
        <taxon>Aspergillus</taxon>
        <taxon>Aspergillus subgen. Aspergillus</taxon>
    </lineage>
</organism>
<dbReference type="HOGENOM" id="CLU_065389_0_0_1"/>
<dbReference type="AlphaFoldDB" id="A0A017S541"/>
<dbReference type="EMBL" id="KK088441">
    <property type="protein sequence ID" value="EYE91759.1"/>
    <property type="molecule type" value="Genomic_DNA"/>
</dbReference>
<dbReference type="OrthoDB" id="5537330at2759"/>
<dbReference type="STRING" id="1388766.A0A017S541"/>
<dbReference type="PANTHER" id="PTHR28180">
    <property type="entry name" value="CONSERVED MITOCHONDRIAL PROTEIN-RELATED"/>
    <property type="match status" value="1"/>
</dbReference>
<keyword evidence="2" id="KW-1185">Reference proteome</keyword>
<dbReference type="InterPro" id="IPR052999">
    <property type="entry name" value="PTS1_Protein"/>
</dbReference>
<reference evidence="2" key="1">
    <citation type="journal article" date="2014" name="Nat. Commun.">
        <title>Genomic adaptations of the halophilic Dead Sea filamentous fungus Eurotium rubrum.</title>
        <authorList>
            <person name="Kis-Papo T."/>
            <person name="Weig A.R."/>
            <person name="Riley R."/>
            <person name="Persoh D."/>
            <person name="Salamov A."/>
            <person name="Sun H."/>
            <person name="Lipzen A."/>
            <person name="Wasser S.P."/>
            <person name="Rambold G."/>
            <person name="Grigoriev I.V."/>
            <person name="Nevo E."/>
        </authorList>
    </citation>
    <scope>NUCLEOTIDE SEQUENCE [LARGE SCALE GENOMIC DNA]</scope>
    <source>
        <strain evidence="2">CBS 135680</strain>
    </source>
</reference>
<accession>A0A017S541</accession>
<dbReference type="GeneID" id="63697971"/>
<dbReference type="PANTHER" id="PTHR28180:SF5">
    <property type="entry name" value="DNA POLYMERASE ALPHA SUBUNIT B"/>
    <property type="match status" value="1"/>
</dbReference>
<dbReference type="RefSeq" id="XP_040635449.1">
    <property type="nucleotide sequence ID" value="XM_040782847.1"/>
</dbReference>
<proteinExistence type="predicted"/>
<evidence type="ECO:0000313" key="1">
    <source>
        <dbReference type="EMBL" id="EYE91759.1"/>
    </source>
</evidence>
<evidence type="ECO:0000313" key="2">
    <source>
        <dbReference type="Proteomes" id="UP000019804"/>
    </source>
</evidence>
<gene>
    <name evidence="1" type="ORF">EURHEDRAFT_416031</name>
</gene>
<sequence length="239" mass="27143">MAVDPAYQGLFETLKSRFQSATSIDASKWPILAMATLVAGPEPDYAHNLYLYLLNQPEFKQTGSDARKTLIRRLREALVKAIPLVGVCKPIEAILAINGVEREEDKDYTFTRENWKCDTANHERAVGWFQKLYAGNSSGTLDLFRSHRDFAWLSMEITYGLFLSDRQVLDDVDTQLVVLPAIMSQNLKTETHWHIRGTRRLGVPKEDVKVIWDCVQLVADFFGTKLNRVPTVDAVEPDV</sequence>
<dbReference type="SUPFAM" id="SSF69118">
    <property type="entry name" value="AhpD-like"/>
    <property type="match status" value="1"/>
</dbReference>
<dbReference type="InterPro" id="IPR029032">
    <property type="entry name" value="AhpD-like"/>
</dbReference>